<proteinExistence type="predicted"/>
<organism evidence="2">
    <name type="scientific">Guillardia theta (strain CCMP2712)</name>
    <name type="common">Cryptophyte</name>
    <dbReference type="NCBI Taxonomy" id="905079"/>
    <lineage>
        <taxon>Eukaryota</taxon>
        <taxon>Cryptophyceae</taxon>
        <taxon>Pyrenomonadales</taxon>
        <taxon>Geminigeraceae</taxon>
        <taxon>Guillardia</taxon>
    </lineage>
</organism>
<dbReference type="RefSeq" id="XP_005842396.1">
    <property type="nucleotide sequence ID" value="XM_005842339.1"/>
</dbReference>
<accession>L1K3N3</accession>
<dbReference type="AlphaFoldDB" id="L1K3N3"/>
<dbReference type="HOGENOM" id="CLU_1613910_0_0_1"/>
<feature type="coiled-coil region" evidence="1">
    <location>
        <begin position="92"/>
        <end position="130"/>
    </location>
</feature>
<dbReference type="GeneID" id="17312033"/>
<evidence type="ECO:0000313" key="4">
    <source>
        <dbReference type="Proteomes" id="UP000011087"/>
    </source>
</evidence>
<dbReference type="EnsemblProtists" id="EKX55416">
    <property type="protein sequence ID" value="EKX55416"/>
    <property type="gene ID" value="GUITHDRAFT_99194"/>
</dbReference>
<evidence type="ECO:0000313" key="3">
    <source>
        <dbReference type="EnsemblProtists" id="EKX55416"/>
    </source>
</evidence>
<protein>
    <submittedName>
        <fullName evidence="2 3">Uncharacterized protein</fullName>
    </submittedName>
</protein>
<dbReference type="Proteomes" id="UP000011087">
    <property type="component" value="Unassembled WGS sequence"/>
</dbReference>
<reference evidence="4" key="2">
    <citation type="submission" date="2012-11" db="EMBL/GenBank/DDBJ databases">
        <authorList>
            <person name="Kuo A."/>
            <person name="Curtis B.A."/>
            <person name="Tanifuji G."/>
            <person name="Burki F."/>
            <person name="Gruber A."/>
            <person name="Irimia M."/>
            <person name="Maruyama S."/>
            <person name="Arias M.C."/>
            <person name="Ball S.G."/>
            <person name="Gile G.H."/>
            <person name="Hirakawa Y."/>
            <person name="Hopkins J.F."/>
            <person name="Rensing S.A."/>
            <person name="Schmutz J."/>
            <person name="Symeonidi A."/>
            <person name="Elias M."/>
            <person name="Eveleigh R.J."/>
            <person name="Herman E.K."/>
            <person name="Klute M.J."/>
            <person name="Nakayama T."/>
            <person name="Obornik M."/>
            <person name="Reyes-Prieto A."/>
            <person name="Armbrust E.V."/>
            <person name="Aves S.J."/>
            <person name="Beiko R.G."/>
            <person name="Coutinho P."/>
            <person name="Dacks J.B."/>
            <person name="Durnford D.G."/>
            <person name="Fast N.M."/>
            <person name="Green B.R."/>
            <person name="Grisdale C."/>
            <person name="Hempe F."/>
            <person name="Henrissat B."/>
            <person name="Hoppner M.P."/>
            <person name="Ishida K.-I."/>
            <person name="Kim E."/>
            <person name="Koreny L."/>
            <person name="Kroth P.G."/>
            <person name="Liu Y."/>
            <person name="Malik S.-B."/>
            <person name="Maier U.G."/>
            <person name="McRose D."/>
            <person name="Mock T."/>
            <person name="Neilson J.A."/>
            <person name="Onodera N.T."/>
            <person name="Poole A.M."/>
            <person name="Pritham E.J."/>
            <person name="Richards T.A."/>
            <person name="Rocap G."/>
            <person name="Roy S.W."/>
            <person name="Sarai C."/>
            <person name="Schaack S."/>
            <person name="Shirato S."/>
            <person name="Slamovits C.H."/>
            <person name="Spencer D.F."/>
            <person name="Suzuki S."/>
            <person name="Worden A.Z."/>
            <person name="Zauner S."/>
            <person name="Barry K."/>
            <person name="Bell C."/>
            <person name="Bharti A.K."/>
            <person name="Crow J.A."/>
            <person name="Grimwood J."/>
            <person name="Kramer R."/>
            <person name="Lindquist E."/>
            <person name="Lucas S."/>
            <person name="Salamov A."/>
            <person name="McFadden G.I."/>
            <person name="Lane C.E."/>
            <person name="Keeling P.J."/>
            <person name="Gray M.W."/>
            <person name="Grigoriev I.V."/>
            <person name="Archibald J.M."/>
        </authorList>
    </citation>
    <scope>NUCLEOTIDE SEQUENCE</scope>
    <source>
        <strain evidence="4">CCMP2712</strain>
    </source>
</reference>
<dbReference type="KEGG" id="gtt:GUITHDRAFT_99194"/>
<name>L1K3N3_GUITC</name>
<reference evidence="2 4" key="1">
    <citation type="journal article" date="2012" name="Nature">
        <title>Algal genomes reveal evolutionary mosaicism and the fate of nucleomorphs.</title>
        <authorList>
            <consortium name="DOE Joint Genome Institute"/>
            <person name="Curtis B.A."/>
            <person name="Tanifuji G."/>
            <person name="Burki F."/>
            <person name="Gruber A."/>
            <person name="Irimia M."/>
            <person name="Maruyama S."/>
            <person name="Arias M.C."/>
            <person name="Ball S.G."/>
            <person name="Gile G.H."/>
            <person name="Hirakawa Y."/>
            <person name="Hopkins J.F."/>
            <person name="Kuo A."/>
            <person name="Rensing S.A."/>
            <person name="Schmutz J."/>
            <person name="Symeonidi A."/>
            <person name="Elias M."/>
            <person name="Eveleigh R.J."/>
            <person name="Herman E.K."/>
            <person name="Klute M.J."/>
            <person name="Nakayama T."/>
            <person name="Obornik M."/>
            <person name="Reyes-Prieto A."/>
            <person name="Armbrust E.V."/>
            <person name="Aves S.J."/>
            <person name="Beiko R.G."/>
            <person name="Coutinho P."/>
            <person name="Dacks J.B."/>
            <person name="Durnford D.G."/>
            <person name="Fast N.M."/>
            <person name="Green B.R."/>
            <person name="Grisdale C.J."/>
            <person name="Hempel F."/>
            <person name="Henrissat B."/>
            <person name="Hoppner M.P."/>
            <person name="Ishida K."/>
            <person name="Kim E."/>
            <person name="Koreny L."/>
            <person name="Kroth P.G."/>
            <person name="Liu Y."/>
            <person name="Malik S.B."/>
            <person name="Maier U.G."/>
            <person name="McRose D."/>
            <person name="Mock T."/>
            <person name="Neilson J.A."/>
            <person name="Onodera N.T."/>
            <person name="Poole A.M."/>
            <person name="Pritham E.J."/>
            <person name="Richards T.A."/>
            <person name="Rocap G."/>
            <person name="Roy S.W."/>
            <person name="Sarai C."/>
            <person name="Schaack S."/>
            <person name="Shirato S."/>
            <person name="Slamovits C.H."/>
            <person name="Spencer D.F."/>
            <person name="Suzuki S."/>
            <person name="Worden A.Z."/>
            <person name="Zauner S."/>
            <person name="Barry K."/>
            <person name="Bell C."/>
            <person name="Bharti A.K."/>
            <person name="Crow J.A."/>
            <person name="Grimwood J."/>
            <person name="Kramer R."/>
            <person name="Lindquist E."/>
            <person name="Lucas S."/>
            <person name="Salamov A."/>
            <person name="McFadden G.I."/>
            <person name="Lane C.E."/>
            <person name="Keeling P.J."/>
            <person name="Gray M.W."/>
            <person name="Grigoriev I.V."/>
            <person name="Archibald J.M."/>
        </authorList>
    </citation>
    <scope>NUCLEOTIDE SEQUENCE</scope>
    <source>
        <strain evidence="2 4">CCMP2712</strain>
    </source>
</reference>
<reference evidence="3" key="3">
    <citation type="submission" date="2016-03" db="UniProtKB">
        <authorList>
            <consortium name="EnsemblProtists"/>
        </authorList>
    </citation>
    <scope>IDENTIFICATION</scope>
</reference>
<evidence type="ECO:0000313" key="2">
    <source>
        <dbReference type="EMBL" id="EKX55416.1"/>
    </source>
</evidence>
<sequence>MMRRRNEFSIHNLSIIEPNRKVCAHSMFSRRLAHCMFQIHRTFRLWKDFTDQRLMMKFVSSANEVKQKYHDAQQDCSRTDADGLDEKMKLLLKHLNDREQKLVRELQESKAELVKSISAHNSTIAELQKEKKKGDALELQNIVLQKVKKSERCDNDALGDVDEDE</sequence>
<keyword evidence="1" id="KW-0175">Coiled coil</keyword>
<dbReference type="PaxDb" id="55529-EKX55416"/>
<dbReference type="EMBL" id="JH992965">
    <property type="protein sequence ID" value="EKX55416.1"/>
    <property type="molecule type" value="Genomic_DNA"/>
</dbReference>
<keyword evidence="4" id="KW-1185">Reference proteome</keyword>
<evidence type="ECO:0000256" key="1">
    <source>
        <dbReference type="SAM" id="Coils"/>
    </source>
</evidence>
<gene>
    <name evidence="2" type="ORF">GUITHDRAFT_99194</name>
</gene>